<evidence type="ECO:0000256" key="6">
    <source>
        <dbReference type="ARBA" id="ARBA00023157"/>
    </source>
</evidence>
<dbReference type="CDD" id="cd02976">
    <property type="entry name" value="NrdH"/>
    <property type="match status" value="1"/>
</dbReference>
<dbReference type="GO" id="GO:0045454">
    <property type="term" value="P:cell redox homeostasis"/>
    <property type="evidence" value="ECO:0007669"/>
    <property type="project" value="InterPro"/>
</dbReference>
<dbReference type="AlphaFoldDB" id="A0A1C0U6V0"/>
<gene>
    <name evidence="9" type="primary">nrdH</name>
    <name evidence="9" type="ORF">Ppb6_01275</name>
</gene>
<dbReference type="RefSeq" id="WP_065822565.1">
    <property type="nucleotide sequence ID" value="NZ_CAWMQZ010000036.1"/>
</dbReference>
<comment type="caution">
    <text evidence="9">The sequence shown here is derived from an EMBL/GenBank/DDBJ whole genome shotgun (WGS) entry which is preliminary data.</text>
</comment>
<accession>A0A1C0U6V0</accession>
<dbReference type="EMBL" id="LOMY01000036">
    <property type="protein sequence ID" value="OCQ53649.1"/>
    <property type="molecule type" value="Genomic_DNA"/>
</dbReference>
<keyword evidence="4" id="KW-0813">Transport</keyword>
<dbReference type="Proteomes" id="UP000093476">
    <property type="component" value="Unassembled WGS sequence"/>
</dbReference>
<evidence type="ECO:0000256" key="1">
    <source>
        <dbReference type="ARBA" id="ARBA00002292"/>
    </source>
</evidence>
<comment type="similarity">
    <text evidence="2">Belongs to the glutaredoxin family.</text>
</comment>
<name>A0A1C0U6V0_9GAMM</name>
<feature type="domain" description="Glutaredoxin" evidence="8">
    <location>
        <begin position="3"/>
        <end position="61"/>
    </location>
</feature>
<keyword evidence="10" id="KW-1185">Reference proteome</keyword>
<evidence type="ECO:0000256" key="4">
    <source>
        <dbReference type="ARBA" id="ARBA00022448"/>
    </source>
</evidence>
<evidence type="ECO:0000256" key="7">
    <source>
        <dbReference type="ARBA" id="ARBA00023284"/>
    </source>
</evidence>
<keyword evidence="7" id="KW-0676">Redox-active center</keyword>
<comment type="function">
    <text evidence="1">Electron transport system for the ribonucleotide reductase system NrdEF.</text>
</comment>
<evidence type="ECO:0000259" key="8">
    <source>
        <dbReference type="Pfam" id="PF00462"/>
    </source>
</evidence>
<dbReference type="NCBIfam" id="TIGR02194">
    <property type="entry name" value="GlrX_NrdH"/>
    <property type="match status" value="1"/>
</dbReference>
<dbReference type="GO" id="GO:0009055">
    <property type="term" value="F:electron transfer activity"/>
    <property type="evidence" value="ECO:0007669"/>
    <property type="project" value="TreeGrafter"/>
</dbReference>
<dbReference type="InterPro" id="IPR051548">
    <property type="entry name" value="Grx-like_ET"/>
</dbReference>
<proteinExistence type="inferred from homology"/>
<evidence type="ECO:0000256" key="5">
    <source>
        <dbReference type="ARBA" id="ARBA00022982"/>
    </source>
</evidence>
<dbReference type="Gene3D" id="3.40.30.10">
    <property type="entry name" value="Glutaredoxin"/>
    <property type="match status" value="1"/>
</dbReference>
<dbReference type="PATRIC" id="fig|286156.4.peg.1432"/>
<dbReference type="InterPro" id="IPR011909">
    <property type="entry name" value="GlrX_NrdH"/>
</dbReference>
<sequence length="80" mass="8879">MCITIYSKPDCVQCSATYQALSKRNIPYQIVDLTKDPQALAIVHAMGYQQVPVVIAGTQHWTGFHLDKINTLAETFVGLL</sequence>
<organism evidence="9 10">
    <name type="scientific">Photorhabdus australis subsp. thailandensis</name>
    <dbReference type="NCBI Taxonomy" id="2805096"/>
    <lineage>
        <taxon>Bacteria</taxon>
        <taxon>Pseudomonadati</taxon>
        <taxon>Pseudomonadota</taxon>
        <taxon>Gammaproteobacteria</taxon>
        <taxon>Enterobacterales</taxon>
        <taxon>Morganellaceae</taxon>
        <taxon>Photorhabdus</taxon>
    </lineage>
</organism>
<dbReference type="InterPro" id="IPR036249">
    <property type="entry name" value="Thioredoxin-like_sf"/>
</dbReference>
<dbReference type="STRING" id="286156.Ppb6_01275"/>
<dbReference type="Pfam" id="PF00462">
    <property type="entry name" value="Glutaredoxin"/>
    <property type="match status" value="1"/>
</dbReference>
<protein>
    <recommendedName>
        <fullName evidence="3">Glutaredoxin-like protein NrdH</fullName>
    </recommendedName>
</protein>
<keyword evidence="6" id="KW-1015">Disulfide bond</keyword>
<evidence type="ECO:0000313" key="10">
    <source>
        <dbReference type="Proteomes" id="UP000093476"/>
    </source>
</evidence>
<dbReference type="PROSITE" id="PS51354">
    <property type="entry name" value="GLUTAREDOXIN_2"/>
    <property type="match status" value="1"/>
</dbReference>
<dbReference type="PANTHER" id="PTHR34386:SF1">
    <property type="entry name" value="GLUTAREDOXIN-LIKE PROTEIN NRDH"/>
    <property type="match status" value="1"/>
</dbReference>
<evidence type="ECO:0000256" key="2">
    <source>
        <dbReference type="ARBA" id="ARBA00007787"/>
    </source>
</evidence>
<keyword evidence="5" id="KW-0249">Electron transport</keyword>
<reference evidence="9 10" key="1">
    <citation type="submission" date="2015-12" db="EMBL/GenBank/DDBJ databases">
        <title>Genome comparisons provide insights into the role of secondary metabolites in the pathogenic phase of the Photorhabdus life cycle.</title>
        <authorList>
            <person name="Tobias N.J."/>
            <person name="Mishra B."/>
            <person name="Gupta D.K."/>
            <person name="Thines M."/>
            <person name="Stinear T.P."/>
            <person name="Bode H.B."/>
        </authorList>
    </citation>
    <scope>NUCLEOTIDE SEQUENCE [LARGE SCALE GENOMIC DNA]</scope>
    <source>
        <strain evidence="9 10">PB68.1</strain>
    </source>
</reference>
<dbReference type="InterPro" id="IPR002109">
    <property type="entry name" value="Glutaredoxin"/>
</dbReference>
<evidence type="ECO:0000313" key="9">
    <source>
        <dbReference type="EMBL" id="OCQ53649.1"/>
    </source>
</evidence>
<dbReference type="PANTHER" id="PTHR34386">
    <property type="entry name" value="GLUTAREDOXIN"/>
    <property type="match status" value="1"/>
</dbReference>
<evidence type="ECO:0000256" key="3">
    <source>
        <dbReference type="ARBA" id="ARBA00017945"/>
    </source>
</evidence>
<dbReference type="SUPFAM" id="SSF52833">
    <property type="entry name" value="Thioredoxin-like"/>
    <property type="match status" value="1"/>
</dbReference>